<comment type="caution">
    <text evidence="5">The sequence shown here is derived from an EMBL/GenBank/DDBJ whole genome shotgun (WGS) entry which is preliminary data.</text>
</comment>
<feature type="transmembrane region" description="Helical" evidence="3">
    <location>
        <begin position="61"/>
        <end position="79"/>
    </location>
</feature>
<dbReference type="RefSeq" id="WP_197964176.1">
    <property type="nucleotide sequence ID" value="NZ_JACCHP010000047.1"/>
</dbReference>
<dbReference type="PRINTS" id="PR00864">
    <property type="entry name" value="PREPILNPTASE"/>
</dbReference>
<dbReference type="PANTHER" id="PTHR30487:SF0">
    <property type="entry name" value="PREPILIN LEADER PEPTIDASE_N-METHYLTRANSFERASE-RELATED"/>
    <property type="match status" value="1"/>
</dbReference>
<dbReference type="Gene3D" id="1.20.120.1220">
    <property type="match status" value="1"/>
</dbReference>
<feature type="transmembrane region" description="Helical" evidence="3">
    <location>
        <begin position="37"/>
        <end position="54"/>
    </location>
</feature>
<sequence length="159" mass="16823">MTIPKLAPEDLFCGFVLAGLLLALSIADLRRGILPNSLTLLLGVFGLLQSVTVGRPAPLDALIGSLGCAALLLGLAAAFRNVRGSDGLGFGDIKLGAAAGPWLGWEPIPWMLLIASALALVFILTRALWRRHLDRFEKTAFGPFLSAGIFASWASGHLY</sequence>
<keyword evidence="6" id="KW-1185">Reference proteome</keyword>
<evidence type="ECO:0000313" key="6">
    <source>
        <dbReference type="Proteomes" id="UP000807370"/>
    </source>
</evidence>
<reference evidence="5 6" key="1">
    <citation type="submission" date="2020-07" db="EMBL/GenBank/DDBJ databases">
        <title>Bradyrhizobium diversity isolated from nodules of indigenous legumes of Western Australia.</title>
        <authorList>
            <person name="Klepa M.S."/>
        </authorList>
    </citation>
    <scope>NUCLEOTIDE SEQUENCE [LARGE SCALE GENOMIC DNA]</scope>
    <source>
        <strain evidence="5 6">CNPSo 4010</strain>
    </source>
</reference>
<proteinExistence type="inferred from homology"/>
<protein>
    <submittedName>
        <fullName evidence="5">Prepilin peptidase</fullName>
    </submittedName>
</protein>
<evidence type="ECO:0000256" key="1">
    <source>
        <dbReference type="ARBA" id="ARBA00005801"/>
    </source>
</evidence>
<feature type="transmembrane region" description="Helical" evidence="3">
    <location>
        <begin position="108"/>
        <end position="129"/>
    </location>
</feature>
<dbReference type="EMBL" id="JACCHP010000047">
    <property type="protein sequence ID" value="MBH5403169.1"/>
    <property type="molecule type" value="Genomic_DNA"/>
</dbReference>
<evidence type="ECO:0000313" key="5">
    <source>
        <dbReference type="EMBL" id="MBH5403169.1"/>
    </source>
</evidence>
<organism evidence="5 6">
    <name type="scientific">Bradyrhizobium agreste</name>
    <dbReference type="NCBI Taxonomy" id="2751811"/>
    <lineage>
        <taxon>Bacteria</taxon>
        <taxon>Pseudomonadati</taxon>
        <taxon>Pseudomonadota</taxon>
        <taxon>Alphaproteobacteria</taxon>
        <taxon>Hyphomicrobiales</taxon>
        <taxon>Nitrobacteraceae</taxon>
        <taxon>Bradyrhizobium</taxon>
    </lineage>
</organism>
<gene>
    <name evidence="5" type="ORF">HZZ13_36050</name>
</gene>
<keyword evidence="3" id="KW-0472">Membrane</keyword>
<dbReference type="PANTHER" id="PTHR30487">
    <property type="entry name" value="TYPE 4 PREPILIN-LIKE PROTEINS LEADER PEPTIDE-PROCESSING ENZYME"/>
    <property type="match status" value="1"/>
</dbReference>
<evidence type="ECO:0000259" key="4">
    <source>
        <dbReference type="Pfam" id="PF01478"/>
    </source>
</evidence>
<dbReference type="Pfam" id="PF01478">
    <property type="entry name" value="Peptidase_A24"/>
    <property type="match status" value="1"/>
</dbReference>
<keyword evidence="3" id="KW-0812">Transmembrane</keyword>
<keyword evidence="3" id="KW-1133">Transmembrane helix</keyword>
<evidence type="ECO:0000256" key="3">
    <source>
        <dbReference type="SAM" id="Phobius"/>
    </source>
</evidence>
<dbReference type="InterPro" id="IPR050882">
    <property type="entry name" value="Prepilin_peptidase/N-MTase"/>
</dbReference>
<evidence type="ECO:0000256" key="2">
    <source>
        <dbReference type="RuleBase" id="RU003793"/>
    </source>
</evidence>
<dbReference type="InterPro" id="IPR014032">
    <property type="entry name" value="Peptidase_A24A_bac"/>
</dbReference>
<feature type="domain" description="Prepilin type IV endopeptidase peptidase" evidence="4">
    <location>
        <begin position="15"/>
        <end position="124"/>
    </location>
</feature>
<name>A0ABS0Q106_9BRAD</name>
<dbReference type="InterPro" id="IPR000045">
    <property type="entry name" value="Prepilin_IV_endopep_pep"/>
</dbReference>
<accession>A0ABS0Q106</accession>
<dbReference type="Proteomes" id="UP000807370">
    <property type="component" value="Unassembled WGS sequence"/>
</dbReference>
<comment type="similarity">
    <text evidence="1 2">Belongs to the peptidase A24 family.</text>
</comment>